<accession>Q0HSV7</accession>
<keyword evidence="1" id="KW-0472">Membrane</keyword>
<sequence length="181" mass="21258">MVIVVLNLGVNYMNITRTFFYYERNRKQQAKILAFNMLFLPVIFWLFLILIPKSNPFYNEFLFYAKYIVVVSELVLLSLAAWLLTHPAKFYIKLTNSEFSSFHPTFKEWTFSVNPQDIIEIEHSTDIGSNASLILMKMSNGSSVLLSPNYPYKRSELYDALRLVNSNIKTPKNTWLFPYKK</sequence>
<dbReference type="KEGG" id="shm:Shewmr7_2813"/>
<reference evidence="2" key="1">
    <citation type="submission" date="2006-08" db="EMBL/GenBank/DDBJ databases">
        <title>Complete sequence of Chromosome1 of Shewanella sp. MR-7.</title>
        <authorList>
            <consortium name="US DOE Joint Genome Institute"/>
            <person name="Copeland A."/>
            <person name="Lucas S."/>
            <person name="Lapidus A."/>
            <person name="Barry K."/>
            <person name="Detter J.C."/>
            <person name="Glavina del Rio T."/>
            <person name="Hammon N."/>
            <person name="Israni S."/>
            <person name="Dalin E."/>
            <person name="Tice H."/>
            <person name="Pitluck S."/>
            <person name="Kiss H."/>
            <person name="Brettin T."/>
            <person name="Bruce D."/>
            <person name="Han C."/>
            <person name="Tapia R."/>
            <person name="Gilna P."/>
            <person name="Schmutz J."/>
            <person name="Larimer F."/>
            <person name="Land M."/>
            <person name="Hauser L."/>
            <person name="Kyrpides N."/>
            <person name="Mikhailova N."/>
            <person name="Nealson K."/>
            <person name="Konstantinidis K."/>
            <person name="Klappenbach J."/>
            <person name="Tiedje J."/>
            <person name="Richardson P."/>
        </authorList>
    </citation>
    <scope>NUCLEOTIDE SEQUENCE</scope>
    <source>
        <strain evidence="2">MR-7</strain>
    </source>
</reference>
<dbReference type="AlphaFoldDB" id="Q0HSV7"/>
<name>Q0HSV7_SHESR</name>
<proteinExistence type="predicted"/>
<feature type="transmembrane region" description="Helical" evidence="1">
    <location>
        <begin position="63"/>
        <end position="84"/>
    </location>
</feature>
<evidence type="ECO:0000256" key="1">
    <source>
        <dbReference type="SAM" id="Phobius"/>
    </source>
</evidence>
<protein>
    <submittedName>
        <fullName evidence="2">Uncharacterized protein</fullName>
    </submittedName>
</protein>
<dbReference type="HOGENOM" id="CLU_1577430_0_0_6"/>
<gene>
    <name evidence="2" type="ordered locus">Shewmr7_2813</name>
</gene>
<dbReference type="EMBL" id="CP000444">
    <property type="protein sequence ID" value="ABI43798.1"/>
    <property type="molecule type" value="Genomic_DNA"/>
</dbReference>
<organism evidence="2">
    <name type="scientific">Shewanella sp. (strain MR-7)</name>
    <dbReference type="NCBI Taxonomy" id="60481"/>
    <lineage>
        <taxon>Bacteria</taxon>
        <taxon>Pseudomonadati</taxon>
        <taxon>Pseudomonadota</taxon>
        <taxon>Gammaproteobacteria</taxon>
        <taxon>Alteromonadales</taxon>
        <taxon>Shewanellaceae</taxon>
        <taxon>Shewanella</taxon>
    </lineage>
</organism>
<keyword evidence="1" id="KW-1133">Transmembrane helix</keyword>
<evidence type="ECO:0000313" key="2">
    <source>
        <dbReference type="EMBL" id="ABI43798.1"/>
    </source>
</evidence>
<feature type="transmembrane region" description="Helical" evidence="1">
    <location>
        <begin position="32"/>
        <end position="51"/>
    </location>
</feature>
<keyword evidence="1" id="KW-0812">Transmembrane</keyword>